<name>A0AAD1DSQ0_CHRNA</name>
<accession>A0AAD1DSQ0</accession>
<dbReference type="Proteomes" id="UP000278288">
    <property type="component" value="Chromosome"/>
</dbReference>
<protein>
    <submittedName>
        <fullName evidence="1">Uncharacterized protein</fullName>
    </submittedName>
</protein>
<dbReference type="EMBL" id="CP033923">
    <property type="protein sequence ID" value="AZA93051.1"/>
    <property type="molecule type" value="Genomic_DNA"/>
</dbReference>
<dbReference type="AlphaFoldDB" id="A0AAD1DSQ0"/>
<gene>
    <name evidence="1" type="ORF">EG343_21825</name>
</gene>
<evidence type="ECO:0000313" key="2">
    <source>
        <dbReference type="Proteomes" id="UP000278288"/>
    </source>
</evidence>
<keyword evidence="2" id="KW-1185">Reference proteome</keyword>
<dbReference type="KEGG" id="cnk:EG343_21825"/>
<dbReference type="RefSeq" id="WP_123859736.1">
    <property type="nucleotide sequence ID" value="NZ_CP033923.1"/>
</dbReference>
<reference evidence="1 2" key="1">
    <citation type="submission" date="2018-11" db="EMBL/GenBank/DDBJ databases">
        <title>Proposal to divide the Flavobacteriaceae and reorganize its genera based on Amino Acid Identity values calculated from whole genome sequences.</title>
        <authorList>
            <person name="Nicholson A.C."/>
            <person name="Gulvik C.A."/>
            <person name="Whitney A.M."/>
            <person name="Humrighouse B.W."/>
            <person name="Bell M."/>
            <person name="Holmes B."/>
            <person name="Steigerwalt A.G."/>
            <person name="Villarma A."/>
            <person name="Sheth M."/>
            <person name="Batra D."/>
            <person name="Pryor J."/>
            <person name="Bernardet J.-F."/>
            <person name="Hugo C."/>
            <person name="Kampfer P."/>
            <person name="Newman J."/>
            <person name="McQuiston J.R."/>
        </authorList>
    </citation>
    <scope>NUCLEOTIDE SEQUENCE [LARGE SCALE GENOMIC DNA]</scope>
    <source>
        <strain evidence="1 2">G0041</strain>
    </source>
</reference>
<proteinExistence type="predicted"/>
<evidence type="ECO:0000313" key="1">
    <source>
        <dbReference type="EMBL" id="AZA93051.1"/>
    </source>
</evidence>
<organism evidence="1 2">
    <name type="scientific">Chryseobacterium nakagawai</name>
    <dbReference type="NCBI Taxonomy" id="1241982"/>
    <lineage>
        <taxon>Bacteria</taxon>
        <taxon>Pseudomonadati</taxon>
        <taxon>Bacteroidota</taxon>
        <taxon>Flavobacteriia</taxon>
        <taxon>Flavobacteriales</taxon>
        <taxon>Weeksellaceae</taxon>
        <taxon>Chryseobacterium group</taxon>
        <taxon>Chryseobacterium</taxon>
    </lineage>
</organism>
<sequence>MLENKNKVIPVWCPLTVQQLKLVEKLSLAGNSADKIANALKVDMRLFMHDYKTIGTPIFDAYQRGVVLNQSIVHEATLKKAKRGNMTAIQQMNKIWEAQNLENLKNEIFNTE</sequence>